<keyword evidence="6" id="KW-0915">Sodium</keyword>
<proteinExistence type="inferred from homology"/>
<keyword evidence="3 12" id="KW-0894">Sodium channel</keyword>
<gene>
    <name evidence="14" type="ORF">PMEA_00024341</name>
</gene>
<dbReference type="EMBL" id="CALNXJ010000046">
    <property type="protein sequence ID" value="CAH3149510.1"/>
    <property type="molecule type" value="Genomic_DNA"/>
</dbReference>
<accession>A0AAU9XKF7</accession>
<evidence type="ECO:0000256" key="4">
    <source>
        <dbReference type="ARBA" id="ARBA00022692"/>
    </source>
</evidence>
<evidence type="ECO:0000256" key="6">
    <source>
        <dbReference type="ARBA" id="ARBA00023053"/>
    </source>
</evidence>
<dbReference type="PRINTS" id="PR01078">
    <property type="entry name" value="AMINACHANNEL"/>
</dbReference>
<sequence length="84" mass="9752">EGPEFLNRNFLQVKVFYERLNFQEVQEYLSYKGINLIADIGGQLGLWIGISVLTCCEVLELVLLLGQTVFKRITMKESRVEIRE</sequence>
<evidence type="ECO:0000256" key="9">
    <source>
        <dbReference type="ARBA" id="ARBA00023180"/>
    </source>
</evidence>
<dbReference type="Pfam" id="PF00858">
    <property type="entry name" value="ASC"/>
    <property type="match status" value="1"/>
</dbReference>
<evidence type="ECO:0000256" key="8">
    <source>
        <dbReference type="ARBA" id="ARBA00023136"/>
    </source>
</evidence>
<keyword evidence="4 12" id="KW-0812">Transmembrane</keyword>
<organism evidence="14 15">
    <name type="scientific">Pocillopora meandrina</name>
    <dbReference type="NCBI Taxonomy" id="46732"/>
    <lineage>
        <taxon>Eukaryota</taxon>
        <taxon>Metazoa</taxon>
        <taxon>Cnidaria</taxon>
        <taxon>Anthozoa</taxon>
        <taxon>Hexacorallia</taxon>
        <taxon>Scleractinia</taxon>
        <taxon>Astrocoeniina</taxon>
        <taxon>Pocilloporidae</taxon>
        <taxon>Pocillopora</taxon>
    </lineage>
</organism>
<evidence type="ECO:0000256" key="11">
    <source>
        <dbReference type="ARBA" id="ARBA00023303"/>
    </source>
</evidence>
<feature type="non-terminal residue" evidence="14">
    <location>
        <position position="1"/>
    </location>
</feature>
<keyword evidence="5 13" id="KW-1133">Transmembrane helix</keyword>
<keyword evidence="2 12" id="KW-0813">Transport</keyword>
<feature type="transmembrane region" description="Helical" evidence="13">
    <location>
        <begin position="44"/>
        <end position="66"/>
    </location>
</feature>
<comment type="similarity">
    <text evidence="12">Belongs to the amiloride-sensitive sodium channel (TC 1.A.6) family.</text>
</comment>
<keyword evidence="9" id="KW-0325">Glycoprotein</keyword>
<dbReference type="GO" id="GO:0005886">
    <property type="term" value="C:plasma membrane"/>
    <property type="evidence" value="ECO:0007669"/>
    <property type="project" value="TreeGrafter"/>
</dbReference>
<comment type="subcellular location">
    <subcellularLocation>
        <location evidence="1">Membrane</location>
        <topology evidence="1">Multi-pass membrane protein</topology>
    </subcellularLocation>
</comment>
<evidence type="ECO:0000313" key="15">
    <source>
        <dbReference type="Proteomes" id="UP001159428"/>
    </source>
</evidence>
<evidence type="ECO:0000256" key="1">
    <source>
        <dbReference type="ARBA" id="ARBA00004141"/>
    </source>
</evidence>
<dbReference type="FunFam" id="1.10.287.770:FF:000001">
    <property type="entry name" value="Acid-sensing ion channel subunit 1"/>
    <property type="match status" value="1"/>
</dbReference>
<dbReference type="PANTHER" id="PTHR11690:SF248">
    <property type="entry name" value="PICKPOCKET 17, ISOFORM A"/>
    <property type="match status" value="1"/>
</dbReference>
<dbReference type="PANTHER" id="PTHR11690">
    <property type="entry name" value="AMILORIDE-SENSITIVE SODIUM CHANNEL-RELATED"/>
    <property type="match status" value="1"/>
</dbReference>
<keyword evidence="15" id="KW-1185">Reference proteome</keyword>
<name>A0AAU9XKF7_9CNID</name>
<dbReference type="Proteomes" id="UP001159428">
    <property type="component" value="Unassembled WGS sequence"/>
</dbReference>
<evidence type="ECO:0000256" key="10">
    <source>
        <dbReference type="ARBA" id="ARBA00023201"/>
    </source>
</evidence>
<comment type="caution">
    <text evidence="14">The sequence shown here is derived from an EMBL/GenBank/DDBJ whole genome shotgun (WGS) entry which is preliminary data.</text>
</comment>
<protein>
    <submittedName>
        <fullName evidence="14">Uncharacterized protein</fullName>
    </submittedName>
</protein>
<dbReference type="Gene3D" id="1.10.287.770">
    <property type="entry name" value="YojJ-like"/>
    <property type="match status" value="1"/>
</dbReference>
<dbReference type="AlphaFoldDB" id="A0AAU9XKF7"/>
<evidence type="ECO:0000256" key="7">
    <source>
        <dbReference type="ARBA" id="ARBA00023065"/>
    </source>
</evidence>
<keyword evidence="10 12" id="KW-0739">Sodium transport</keyword>
<keyword evidence="11 12" id="KW-0407">Ion channel</keyword>
<evidence type="ECO:0000256" key="13">
    <source>
        <dbReference type="SAM" id="Phobius"/>
    </source>
</evidence>
<reference evidence="14 15" key="1">
    <citation type="submission" date="2022-05" db="EMBL/GenBank/DDBJ databases">
        <authorList>
            <consortium name="Genoscope - CEA"/>
            <person name="William W."/>
        </authorList>
    </citation>
    <scope>NUCLEOTIDE SEQUENCE [LARGE SCALE GENOMIC DNA]</scope>
</reference>
<dbReference type="GO" id="GO:0015280">
    <property type="term" value="F:ligand-gated sodium channel activity"/>
    <property type="evidence" value="ECO:0007669"/>
    <property type="project" value="TreeGrafter"/>
</dbReference>
<evidence type="ECO:0000256" key="3">
    <source>
        <dbReference type="ARBA" id="ARBA00022461"/>
    </source>
</evidence>
<evidence type="ECO:0000313" key="14">
    <source>
        <dbReference type="EMBL" id="CAH3149510.1"/>
    </source>
</evidence>
<dbReference type="InterPro" id="IPR001873">
    <property type="entry name" value="ENaC"/>
</dbReference>
<evidence type="ECO:0000256" key="5">
    <source>
        <dbReference type="ARBA" id="ARBA00022989"/>
    </source>
</evidence>
<evidence type="ECO:0000256" key="2">
    <source>
        <dbReference type="ARBA" id="ARBA00022448"/>
    </source>
</evidence>
<evidence type="ECO:0000256" key="12">
    <source>
        <dbReference type="RuleBase" id="RU000679"/>
    </source>
</evidence>
<keyword evidence="7 12" id="KW-0406">Ion transport</keyword>
<keyword evidence="8 13" id="KW-0472">Membrane</keyword>